<dbReference type="InterPro" id="IPR045254">
    <property type="entry name" value="Nit1/2_C-N_Hydrolase"/>
</dbReference>
<dbReference type="InterPro" id="IPR011146">
    <property type="entry name" value="HIT-like"/>
</dbReference>
<dbReference type="InterPro" id="IPR019808">
    <property type="entry name" value="Histidine_triad_CS"/>
</dbReference>
<dbReference type="InterPro" id="IPR001110">
    <property type="entry name" value="UPF0012_CS"/>
</dbReference>
<dbReference type="InterPro" id="IPR036526">
    <property type="entry name" value="C-N_Hydrolase_sf"/>
</dbReference>
<dbReference type="RefSeq" id="XP_014676512.1">
    <property type="nucleotide sequence ID" value="XM_014821026.1"/>
</dbReference>
<protein>
    <submittedName>
        <fullName evidence="7">Nitrilase homolog 1-like isoform X1</fullName>
    </submittedName>
</protein>
<dbReference type="Pfam" id="PF00795">
    <property type="entry name" value="CN_hydrolase"/>
    <property type="match status" value="1"/>
</dbReference>
<evidence type="ECO:0000259" key="5">
    <source>
        <dbReference type="PROSITE" id="PS51084"/>
    </source>
</evidence>
<evidence type="ECO:0000259" key="4">
    <source>
        <dbReference type="PROSITE" id="PS50263"/>
    </source>
</evidence>
<feature type="domain" description="CN hydrolase" evidence="4">
    <location>
        <begin position="63"/>
        <end position="313"/>
    </location>
</feature>
<dbReference type="InterPro" id="IPR003010">
    <property type="entry name" value="C-N_Hydrolase"/>
</dbReference>
<accession>A0ABM1EWE1</accession>
<dbReference type="InterPro" id="IPR036265">
    <property type="entry name" value="HIT-like_sf"/>
</dbReference>
<dbReference type="InterPro" id="IPR039383">
    <property type="entry name" value="FHIT"/>
</dbReference>
<keyword evidence="6" id="KW-1185">Reference proteome</keyword>
<dbReference type="Gene3D" id="3.60.110.10">
    <property type="entry name" value="Carbon-nitrogen hydrolase"/>
    <property type="match status" value="1"/>
</dbReference>
<dbReference type="PROSITE" id="PS01227">
    <property type="entry name" value="UPF0012"/>
    <property type="match status" value="1"/>
</dbReference>
<reference evidence="7" key="1">
    <citation type="submission" date="2025-08" db="UniProtKB">
        <authorList>
            <consortium name="RefSeq"/>
        </authorList>
    </citation>
    <scope>IDENTIFICATION</scope>
</reference>
<keyword evidence="1" id="KW-0547">Nucleotide-binding</keyword>
<feature type="domain" description="HIT" evidence="5">
    <location>
        <begin position="349"/>
        <end position="456"/>
    </location>
</feature>
<dbReference type="Gene3D" id="3.30.428.10">
    <property type="entry name" value="HIT-like"/>
    <property type="match status" value="1"/>
</dbReference>
<dbReference type="SUPFAM" id="SSF54197">
    <property type="entry name" value="HIT-like"/>
    <property type="match status" value="1"/>
</dbReference>
<dbReference type="Proteomes" id="UP000695022">
    <property type="component" value="Unplaced"/>
</dbReference>
<dbReference type="PROSITE" id="PS00892">
    <property type="entry name" value="HIT_1"/>
    <property type="match status" value="1"/>
</dbReference>
<evidence type="ECO:0000256" key="2">
    <source>
        <dbReference type="ARBA" id="ARBA00022801"/>
    </source>
</evidence>
<feature type="short sequence motif" description="Histidine triad motif" evidence="3">
    <location>
        <begin position="441"/>
        <end position="445"/>
    </location>
</feature>
<dbReference type="GeneID" id="106816417"/>
<dbReference type="PROSITE" id="PS51084">
    <property type="entry name" value="HIT_2"/>
    <property type="match status" value="1"/>
</dbReference>
<sequence>MNRSSSPSKDRFLELGASMKLLVHLLKRYIYSGRLTLSLGCNGQRLTLATMPKSNTLPLPEKTLIGICQMTSTADKKANLATCTSLVESAAKKGAQMVYLPECSDYLCEAKSDTISQAESLDGDTVAHFMNLAKEHNVWLSVGGIHEKGSSADADRVYITHLIINSSGHVVSVYRKLHLFSVDIKGGVRLRESDVAIPGKDILLPVQTPVGKVGMAICYDLRFPEMSLILRSMGADVLTYPSAFTLTTGMAHWEVLLRARAIETQCYVVAAAQMGRHGKKRASYGHAMVVDPWGCVVSCCHEGTGIAIAEIDQGYIRQVREMIPVMEHRRTDLYGVLTANSSPDGDREVYMFGTHPINASHVFYRSTHSFAFVNRKPVVPGHVLVAPLRAAEKFRDLTSAEVCDMFSAAQTIERQLSNHHSATSATIAVQDGADAGQTVNHVHVHILPRKPGDFQHNDDIYEKLENHDKRENQEHRWRTDSDMAAEASVLRDLFACKAST</sequence>
<organism evidence="6 7">
    <name type="scientific">Priapulus caudatus</name>
    <name type="common">Priapulid worm</name>
    <dbReference type="NCBI Taxonomy" id="37621"/>
    <lineage>
        <taxon>Eukaryota</taxon>
        <taxon>Metazoa</taxon>
        <taxon>Ecdysozoa</taxon>
        <taxon>Scalidophora</taxon>
        <taxon>Priapulida</taxon>
        <taxon>Priapulimorpha</taxon>
        <taxon>Priapulimorphida</taxon>
        <taxon>Priapulidae</taxon>
        <taxon>Priapulus</taxon>
    </lineage>
</organism>
<dbReference type="PANTHER" id="PTHR23088">
    <property type="entry name" value="NITRILASE-RELATED"/>
    <property type="match status" value="1"/>
</dbReference>
<evidence type="ECO:0000256" key="3">
    <source>
        <dbReference type="PROSITE-ProRule" id="PRU00464"/>
    </source>
</evidence>
<gene>
    <name evidence="7" type="primary">LOC106816417</name>
</gene>
<dbReference type="SUPFAM" id="SSF56317">
    <property type="entry name" value="Carbon-nitrogen hydrolase"/>
    <property type="match status" value="1"/>
</dbReference>
<evidence type="ECO:0000313" key="7">
    <source>
        <dbReference type="RefSeq" id="XP_014676512.1"/>
    </source>
</evidence>
<evidence type="ECO:0000313" key="6">
    <source>
        <dbReference type="Proteomes" id="UP000695022"/>
    </source>
</evidence>
<keyword evidence="2" id="KW-0378">Hydrolase</keyword>
<dbReference type="PROSITE" id="PS50263">
    <property type="entry name" value="CN_HYDROLASE"/>
    <property type="match status" value="1"/>
</dbReference>
<dbReference type="CDD" id="cd07572">
    <property type="entry name" value="nit"/>
    <property type="match status" value="1"/>
</dbReference>
<dbReference type="CDD" id="cd01275">
    <property type="entry name" value="FHIT"/>
    <property type="match status" value="1"/>
</dbReference>
<name>A0ABM1EWE1_PRICU</name>
<dbReference type="Pfam" id="PF01230">
    <property type="entry name" value="HIT"/>
    <property type="match status" value="1"/>
</dbReference>
<dbReference type="PANTHER" id="PTHR23088:SF27">
    <property type="entry name" value="DEAMINATED GLUTATHIONE AMIDASE"/>
    <property type="match status" value="1"/>
</dbReference>
<proteinExistence type="predicted"/>
<evidence type="ECO:0000256" key="1">
    <source>
        <dbReference type="ARBA" id="ARBA00022741"/>
    </source>
</evidence>